<feature type="compositionally biased region" description="Low complexity" evidence="1">
    <location>
        <begin position="21"/>
        <end position="36"/>
    </location>
</feature>
<dbReference type="InterPro" id="IPR000717">
    <property type="entry name" value="PCI_dom"/>
</dbReference>
<organism evidence="3 4">
    <name type="scientific">Trichuris muris</name>
    <name type="common">Mouse whipworm</name>
    <dbReference type="NCBI Taxonomy" id="70415"/>
    <lineage>
        <taxon>Eukaryota</taxon>
        <taxon>Metazoa</taxon>
        <taxon>Ecdysozoa</taxon>
        <taxon>Nematoda</taxon>
        <taxon>Enoplea</taxon>
        <taxon>Dorylaimia</taxon>
        <taxon>Trichinellida</taxon>
        <taxon>Trichuridae</taxon>
        <taxon>Trichuris</taxon>
    </lineage>
</organism>
<evidence type="ECO:0000313" key="4">
    <source>
        <dbReference type="WBParaSite" id="TMUE_1000003325.1"/>
    </source>
</evidence>
<feature type="domain" description="PCI" evidence="2">
    <location>
        <begin position="287"/>
        <end position="470"/>
    </location>
</feature>
<keyword evidence="3" id="KW-1185">Reference proteome</keyword>
<feature type="region of interest" description="Disordered" evidence="1">
    <location>
        <begin position="1"/>
        <end position="82"/>
    </location>
</feature>
<dbReference type="InterPro" id="IPR036390">
    <property type="entry name" value="WH_DNA-bd_sf"/>
</dbReference>
<dbReference type="PROSITE" id="PS50250">
    <property type="entry name" value="PCI"/>
    <property type="match status" value="1"/>
</dbReference>
<dbReference type="SMART" id="SM00088">
    <property type="entry name" value="PINT"/>
    <property type="match status" value="1"/>
</dbReference>
<dbReference type="Pfam" id="PF01399">
    <property type="entry name" value="PCI"/>
    <property type="match status" value="1"/>
</dbReference>
<name>A0A5S6Q874_TRIMR</name>
<reference evidence="4" key="1">
    <citation type="submission" date="2019-12" db="UniProtKB">
        <authorList>
            <consortium name="WormBaseParasite"/>
        </authorList>
    </citation>
    <scope>IDENTIFICATION</scope>
</reference>
<dbReference type="InterPro" id="IPR019585">
    <property type="entry name" value="Rpn7/CSN1"/>
</dbReference>
<dbReference type="WBParaSite" id="TMUE_1000003325.1">
    <property type="protein sequence ID" value="TMUE_1000003325.1"/>
    <property type="gene ID" value="WBGene00289018"/>
</dbReference>
<dbReference type="InterPro" id="IPR045135">
    <property type="entry name" value="Rpn7_N"/>
</dbReference>
<dbReference type="Pfam" id="PF10602">
    <property type="entry name" value="RPN7"/>
    <property type="match status" value="1"/>
</dbReference>
<evidence type="ECO:0000256" key="1">
    <source>
        <dbReference type="SAM" id="MobiDB-lite"/>
    </source>
</evidence>
<dbReference type="AlphaFoldDB" id="A0A5S6Q874"/>
<sequence length="497" mass="56206">MDTSGEENSADGEAPKKSKPSARTTTTTAAATTMTRKPTDSEKTADSCAKQTGTNPPGSRKAGTPSSGAESEKPEERSARESGGCILGALKHTSLAKTLENPLTEPKHGMESENGKTAPTSGSKLESVQIPHGKADCPQAVKDVAKTKLMEIVTSNQMGPYYASVCKELNWLIDKELLIMLKQANRKHLGELDEKFISVKETKAGKESLKSVILEKAQYLCSIGKLTQSLDKYDLAVDLTVGVCKRMGIKMEQLRLCMFLMNKSLINAKLEEVREIDRLYVDWERRTRLKAYEGYYAMLTCDNEKASAMLLDLTCTFRSYELMTLDNMILYAVIASSIVMDRQSIRKRILDATETAPFLHKNPLLRQYVETLYNCDYAGFFRKLVELESLMKTDYVLARNYKHIVRIMRLKAYHQFLTPYSVVYLQYMADEVCITVKTLAKDLRRFIRHKLLGAKIDEIGVYVKTYFRPANALRRESALEVIDHVINPLWRLKHYVQ</sequence>
<dbReference type="SUPFAM" id="SSF46785">
    <property type="entry name" value="Winged helix' DNA-binding domain"/>
    <property type="match status" value="1"/>
</dbReference>
<proteinExistence type="predicted"/>
<evidence type="ECO:0000259" key="2">
    <source>
        <dbReference type="PROSITE" id="PS50250"/>
    </source>
</evidence>
<accession>A0A5S6Q874</accession>
<dbReference type="PANTHER" id="PTHR14145:SF1">
    <property type="entry name" value="26S PROTEASOME NON-ATPASE REGULATORY SUBUNIT 6"/>
    <property type="match status" value="1"/>
</dbReference>
<evidence type="ECO:0000313" key="3">
    <source>
        <dbReference type="Proteomes" id="UP000046395"/>
    </source>
</evidence>
<feature type="compositionally biased region" description="Polar residues" evidence="1">
    <location>
        <begin position="115"/>
        <end position="126"/>
    </location>
</feature>
<dbReference type="STRING" id="70415.A0A5S6Q874"/>
<feature type="region of interest" description="Disordered" evidence="1">
    <location>
        <begin position="103"/>
        <end position="131"/>
    </location>
</feature>
<feature type="compositionally biased region" description="Basic and acidic residues" evidence="1">
    <location>
        <begin position="105"/>
        <end position="114"/>
    </location>
</feature>
<feature type="compositionally biased region" description="Acidic residues" evidence="1">
    <location>
        <begin position="1"/>
        <end position="10"/>
    </location>
</feature>
<feature type="compositionally biased region" description="Basic and acidic residues" evidence="1">
    <location>
        <begin position="70"/>
        <end position="80"/>
    </location>
</feature>
<protein>
    <submittedName>
        <fullName evidence="4">PCI domain-containing protein</fullName>
    </submittedName>
</protein>
<dbReference type="GO" id="GO:0043161">
    <property type="term" value="P:proteasome-mediated ubiquitin-dependent protein catabolic process"/>
    <property type="evidence" value="ECO:0007669"/>
    <property type="project" value="TreeGrafter"/>
</dbReference>
<dbReference type="PANTHER" id="PTHR14145">
    <property type="entry name" value="26S PROTESOME SUBUNIT 6"/>
    <property type="match status" value="1"/>
</dbReference>
<dbReference type="Proteomes" id="UP000046395">
    <property type="component" value="Unassembled WGS sequence"/>
</dbReference>
<dbReference type="Gene3D" id="1.25.40.570">
    <property type="match status" value="1"/>
</dbReference>